<dbReference type="InterPro" id="IPR025522">
    <property type="entry name" value="DUF4410"/>
</dbReference>
<organism evidence="2 3">
    <name type="scientific">Pseudohalioglobus lutimaris</name>
    <dbReference type="NCBI Taxonomy" id="1737061"/>
    <lineage>
        <taxon>Bacteria</taxon>
        <taxon>Pseudomonadati</taxon>
        <taxon>Pseudomonadota</taxon>
        <taxon>Gammaproteobacteria</taxon>
        <taxon>Cellvibrionales</taxon>
        <taxon>Halieaceae</taxon>
        <taxon>Pseudohalioglobus</taxon>
    </lineage>
</organism>
<proteinExistence type="predicted"/>
<dbReference type="Proteomes" id="UP000235005">
    <property type="component" value="Unassembled WGS sequence"/>
</dbReference>
<gene>
    <name evidence="2" type="ORF">C0039_20415</name>
</gene>
<sequence length="193" mass="20418">MKYSATKLGTLTLMLLAMTHQTASAGKALDDSTIYSGELSKDQAIHVHLFSTDDADLGKAKFRDTANAMVKSAPHLLATDIVESLRAAGFTNVTLEESEGEPSASAMQVTGRFTRLDPGSQNMRVWIGFGAGESKVCISGEVTGENGEKLAKFADCQNGLGWGASGPQGDKGAEILGDRIAGFLISWESDRTD</sequence>
<name>A0A2N5WWW6_9GAMM</name>
<dbReference type="Pfam" id="PF14366">
    <property type="entry name" value="DUF4410"/>
    <property type="match status" value="1"/>
</dbReference>
<dbReference type="AlphaFoldDB" id="A0A2N5WWW6"/>
<reference evidence="2 3" key="1">
    <citation type="submission" date="2018-01" db="EMBL/GenBank/DDBJ databases">
        <title>The draft genome sequence of Halioglobus lutimaris HF004.</title>
        <authorList>
            <person name="Du Z.-J."/>
            <person name="Shi M.-J."/>
        </authorList>
    </citation>
    <scope>NUCLEOTIDE SEQUENCE [LARGE SCALE GENOMIC DNA]</scope>
    <source>
        <strain evidence="2 3">HF004</strain>
    </source>
</reference>
<keyword evidence="1" id="KW-0732">Signal</keyword>
<evidence type="ECO:0000313" key="2">
    <source>
        <dbReference type="EMBL" id="PLW66720.1"/>
    </source>
</evidence>
<comment type="caution">
    <text evidence="2">The sequence shown here is derived from an EMBL/GenBank/DDBJ whole genome shotgun (WGS) entry which is preliminary data.</text>
</comment>
<feature type="signal peptide" evidence="1">
    <location>
        <begin position="1"/>
        <end position="25"/>
    </location>
</feature>
<evidence type="ECO:0000256" key="1">
    <source>
        <dbReference type="SAM" id="SignalP"/>
    </source>
</evidence>
<evidence type="ECO:0008006" key="4">
    <source>
        <dbReference type="Google" id="ProtNLM"/>
    </source>
</evidence>
<evidence type="ECO:0000313" key="3">
    <source>
        <dbReference type="Proteomes" id="UP000235005"/>
    </source>
</evidence>
<accession>A0A2N5WWW6</accession>
<dbReference type="RefSeq" id="WP_101519153.1">
    <property type="nucleotide sequence ID" value="NZ_PKUS01000051.1"/>
</dbReference>
<dbReference type="EMBL" id="PKUS01000051">
    <property type="protein sequence ID" value="PLW66720.1"/>
    <property type="molecule type" value="Genomic_DNA"/>
</dbReference>
<dbReference type="OrthoDB" id="5735394at2"/>
<protein>
    <recommendedName>
        <fullName evidence="4">DUF4410 domain-containing protein</fullName>
    </recommendedName>
</protein>
<keyword evidence="3" id="KW-1185">Reference proteome</keyword>
<feature type="chain" id="PRO_5014678815" description="DUF4410 domain-containing protein" evidence="1">
    <location>
        <begin position="26"/>
        <end position="193"/>
    </location>
</feature>